<dbReference type="PANTHER" id="PTHR21237:SF23">
    <property type="entry name" value="GRPE PROTEIN HOMOLOG, MITOCHONDRIAL"/>
    <property type="match status" value="1"/>
</dbReference>
<evidence type="ECO:0000256" key="7">
    <source>
        <dbReference type="HAMAP-Rule" id="MF_01151"/>
    </source>
</evidence>
<evidence type="ECO:0000256" key="9">
    <source>
        <dbReference type="RuleBase" id="RU004478"/>
    </source>
</evidence>
<dbReference type="CDD" id="cd00446">
    <property type="entry name" value="GrpE"/>
    <property type="match status" value="1"/>
</dbReference>
<evidence type="ECO:0000256" key="5">
    <source>
        <dbReference type="ARBA" id="ARBA00023016"/>
    </source>
</evidence>
<dbReference type="PROSITE" id="PS01071">
    <property type="entry name" value="GRPE"/>
    <property type="match status" value="1"/>
</dbReference>
<evidence type="ECO:0000256" key="4">
    <source>
        <dbReference type="ARBA" id="ARBA00022490"/>
    </source>
</evidence>
<evidence type="ECO:0000256" key="8">
    <source>
        <dbReference type="RuleBase" id="RU000639"/>
    </source>
</evidence>
<dbReference type="GO" id="GO:0005737">
    <property type="term" value="C:cytoplasm"/>
    <property type="evidence" value="ECO:0007669"/>
    <property type="project" value="UniProtKB-SubCell"/>
</dbReference>
<keyword evidence="4 7" id="KW-0963">Cytoplasm</keyword>
<dbReference type="FunFam" id="2.30.22.10:FF:000001">
    <property type="entry name" value="Protein GrpE"/>
    <property type="match status" value="1"/>
</dbReference>
<comment type="function">
    <text evidence="7 8">Participates actively in the response to hyperosmotic and heat shock by preventing the aggregation of stress-denatured proteins, in association with DnaK and GrpE. It is the nucleotide exchange factor for DnaK and may function as a thermosensor. Unfolded proteins bind initially to DnaJ; upon interaction with the DnaJ-bound protein, DnaK hydrolyzes its bound ATP, resulting in the formation of a stable complex. GrpE releases ADP from DnaK; ATP binding to DnaK triggers the release of the substrate protein, thus completing the reaction cycle. Several rounds of ATP-dependent interactions between DnaJ, DnaK and GrpE are required for fully efficient folding.</text>
</comment>
<organism evidence="11 12">
    <name type="scientific">Methanosarcina thermophila</name>
    <dbReference type="NCBI Taxonomy" id="2210"/>
    <lineage>
        <taxon>Archaea</taxon>
        <taxon>Methanobacteriati</taxon>
        <taxon>Methanobacteriota</taxon>
        <taxon>Stenosarchaea group</taxon>
        <taxon>Methanomicrobia</taxon>
        <taxon>Methanosarcinales</taxon>
        <taxon>Methanosarcinaceae</taxon>
        <taxon>Methanosarcina</taxon>
    </lineage>
</organism>
<evidence type="ECO:0000256" key="1">
    <source>
        <dbReference type="ARBA" id="ARBA00004496"/>
    </source>
</evidence>
<name>A0A1I6Z533_METTE</name>
<proteinExistence type="inferred from homology"/>
<feature type="compositionally biased region" description="Basic and acidic residues" evidence="10">
    <location>
        <begin position="34"/>
        <end position="80"/>
    </location>
</feature>
<dbReference type="GO" id="GO:0042803">
    <property type="term" value="F:protein homodimerization activity"/>
    <property type="evidence" value="ECO:0007669"/>
    <property type="project" value="InterPro"/>
</dbReference>
<dbReference type="HAMAP" id="MF_01151">
    <property type="entry name" value="GrpE"/>
    <property type="match status" value="1"/>
</dbReference>
<accession>A0A1I6Z533</accession>
<dbReference type="SUPFAM" id="SSF51064">
    <property type="entry name" value="Head domain of nucleotide exchange factor GrpE"/>
    <property type="match status" value="1"/>
</dbReference>
<protein>
    <recommendedName>
        <fullName evidence="7 8">Protein GrpE</fullName>
    </recommendedName>
    <alternativeName>
        <fullName evidence="7">HSP-70 cofactor</fullName>
    </alternativeName>
</protein>
<feature type="compositionally biased region" description="Low complexity" evidence="10">
    <location>
        <begin position="81"/>
        <end position="94"/>
    </location>
</feature>
<comment type="subcellular location">
    <subcellularLocation>
        <location evidence="1 7">Cytoplasm</location>
    </subcellularLocation>
</comment>
<dbReference type="NCBIfam" id="NF010750">
    <property type="entry name" value="PRK14153.1"/>
    <property type="match status" value="1"/>
</dbReference>
<dbReference type="AlphaFoldDB" id="A0A1I6Z533"/>
<dbReference type="InterPro" id="IPR009012">
    <property type="entry name" value="GrpE_head"/>
</dbReference>
<keyword evidence="5 7" id="KW-0346">Stress response</keyword>
<evidence type="ECO:0000256" key="6">
    <source>
        <dbReference type="ARBA" id="ARBA00023186"/>
    </source>
</evidence>
<feature type="compositionally biased region" description="Basic and acidic residues" evidence="10">
    <location>
        <begin position="95"/>
        <end position="107"/>
    </location>
</feature>
<dbReference type="EMBL" id="FPAO01000004">
    <property type="protein sequence ID" value="SFT57843.1"/>
    <property type="molecule type" value="Genomic_DNA"/>
</dbReference>
<dbReference type="InterPro" id="IPR000740">
    <property type="entry name" value="GrpE"/>
</dbReference>
<dbReference type="Gene3D" id="3.90.20.20">
    <property type="match status" value="1"/>
</dbReference>
<comment type="subunit">
    <text evidence="3 7">Homodimer.</text>
</comment>
<dbReference type="PRINTS" id="PR00773">
    <property type="entry name" value="GRPEPROTEIN"/>
</dbReference>
<evidence type="ECO:0000256" key="3">
    <source>
        <dbReference type="ARBA" id="ARBA00011738"/>
    </source>
</evidence>
<dbReference type="GO" id="GO:0006457">
    <property type="term" value="P:protein folding"/>
    <property type="evidence" value="ECO:0007669"/>
    <property type="project" value="InterPro"/>
</dbReference>
<feature type="compositionally biased region" description="Basic and acidic residues" evidence="10">
    <location>
        <begin position="1"/>
        <end position="16"/>
    </location>
</feature>
<dbReference type="Proteomes" id="UP000323733">
    <property type="component" value="Unassembled WGS sequence"/>
</dbReference>
<evidence type="ECO:0000256" key="10">
    <source>
        <dbReference type="SAM" id="MobiDB-lite"/>
    </source>
</evidence>
<dbReference type="Gene3D" id="2.30.22.10">
    <property type="entry name" value="Head domain of nucleotide exchange factor GrpE"/>
    <property type="match status" value="1"/>
</dbReference>
<gene>
    <name evidence="7" type="primary">grpE</name>
    <name evidence="11" type="ORF">SAMN02910340_01298</name>
</gene>
<evidence type="ECO:0000256" key="2">
    <source>
        <dbReference type="ARBA" id="ARBA00009054"/>
    </source>
</evidence>
<evidence type="ECO:0000313" key="12">
    <source>
        <dbReference type="Proteomes" id="UP000323733"/>
    </source>
</evidence>
<keyword evidence="6 7" id="KW-0143">Chaperone</keyword>
<keyword evidence="12" id="KW-1185">Reference proteome</keyword>
<dbReference type="SUPFAM" id="SSF58014">
    <property type="entry name" value="Coiled-coil domain of nucleotide exchange factor GrpE"/>
    <property type="match status" value="1"/>
</dbReference>
<comment type="similarity">
    <text evidence="2 7 9">Belongs to the GrpE family.</text>
</comment>
<dbReference type="PANTHER" id="PTHR21237">
    <property type="entry name" value="GRPE PROTEIN"/>
    <property type="match status" value="1"/>
</dbReference>
<dbReference type="RefSeq" id="WP_149761679.1">
    <property type="nucleotide sequence ID" value="NZ_FPAO01000004.1"/>
</dbReference>
<reference evidence="11 12" key="1">
    <citation type="submission" date="2016-10" db="EMBL/GenBank/DDBJ databases">
        <authorList>
            <person name="Varghese N."/>
            <person name="Submissions S."/>
        </authorList>
    </citation>
    <scope>NUCLEOTIDE SEQUENCE [LARGE SCALE GENOMIC DNA]</scope>
    <source>
        <strain evidence="11 12">DSM 11855</strain>
    </source>
</reference>
<dbReference type="InterPro" id="IPR013805">
    <property type="entry name" value="GrpE_CC"/>
</dbReference>
<feature type="region of interest" description="Disordered" evidence="10">
    <location>
        <begin position="1"/>
        <end position="107"/>
    </location>
</feature>
<evidence type="ECO:0000313" key="11">
    <source>
        <dbReference type="EMBL" id="SFT57843.1"/>
    </source>
</evidence>
<dbReference type="GO" id="GO:0000774">
    <property type="term" value="F:adenyl-nucleotide exchange factor activity"/>
    <property type="evidence" value="ECO:0007669"/>
    <property type="project" value="InterPro"/>
</dbReference>
<dbReference type="GO" id="GO:0051082">
    <property type="term" value="F:unfolded protein binding"/>
    <property type="evidence" value="ECO:0007669"/>
    <property type="project" value="TreeGrafter"/>
</dbReference>
<dbReference type="GO" id="GO:0051087">
    <property type="term" value="F:protein-folding chaperone binding"/>
    <property type="evidence" value="ECO:0007669"/>
    <property type="project" value="InterPro"/>
</dbReference>
<sequence length="254" mass="28006">MKIFDKEGNADSKEDTQAEAGDPDAKNSGSSGGEAKKTQDNPEEAKEAQGSPEEAKEAQGSPEEAKEAQGGPEEAKETQAKEAQGSPEEASASSETEKSPEELCREENEILKDQLLRLAADFDNFRKRTARQIEETRKAVLEQVLLDFLEVTDNFDRAIKSTKTAEDMSSIASGLEQLSKQFFSILEKYGIEKIESERASEFDPHKHEAVQHVETSELPDNTIVEVYKAGYALNSKVIRPAIVSVARNPNETKE</sequence>
<dbReference type="Pfam" id="PF01025">
    <property type="entry name" value="GrpE"/>
    <property type="match status" value="1"/>
</dbReference>